<evidence type="ECO:0000313" key="7">
    <source>
        <dbReference type="EMBL" id="KAF2720383.1"/>
    </source>
</evidence>
<evidence type="ECO:0000256" key="4">
    <source>
        <dbReference type="ARBA" id="ARBA00023163"/>
    </source>
</evidence>
<evidence type="ECO:0000256" key="3">
    <source>
        <dbReference type="ARBA" id="ARBA00023125"/>
    </source>
</evidence>
<dbReference type="SMART" id="SM00066">
    <property type="entry name" value="GAL4"/>
    <property type="match status" value="1"/>
</dbReference>
<evidence type="ECO:0000256" key="2">
    <source>
        <dbReference type="ARBA" id="ARBA00023015"/>
    </source>
</evidence>
<keyword evidence="8" id="KW-1185">Reference proteome</keyword>
<dbReference type="PANTHER" id="PTHR31845:SF19">
    <property type="entry name" value="TRANSCRIPTION FACTOR DOMAIN-CONTAINING PROTEIN"/>
    <property type="match status" value="1"/>
</dbReference>
<gene>
    <name evidence="7" type="ORF">K431DRAFT_212318</name>
</gene>
<dbReference type="PROSITE" id="PS50048">
    <property type="entry name" value="ZN2_CY6_FUNGAL_2"/>
    <property type="match status" value="1"/>
</dbReference>
<reference evidence="7" key="1">
    <citation type="journal article" date="2020" name="Stud. Mycol.">
        <title>101 Dothideomycetes genomes: a test case for predicting lifestyles and emergence of pathogens.</title>
        <authorList>
            <person name="Haridas S."/>
            <person name="Albert R."/>
            <person name="Binder M."/>
            <person name="Bloem J."/>
            <person name="Labutti K."/>
            <person name="Salamov A."/>
            <person name="Andreopoulos B."/>
            <person name="Baker S."/>
            <person name="Barry K."/>
            <person name="Bills G."/>
            <person name="Bluhm B."/>
            <person name="Cannon C."/>
            <person name="Castanera R."/>
            <person name="Culley D."/>
            <person name="Daum C."/>
            <person name="Ezra D."/>
            <person name="Gonzalez J."/>
            <person name="Henrissat B."/>
            <person name="Kuo A."/>
            <person name="Liang C."/>
            <person name="Lipzen A."/>
            <person name="Lutzoni F."/>
            <person name="Magnuson J."/>
            <person name="Mondo S."/>
            <person name="Nolan M."/>
            <person name="Ohm R."/>
            <person name="Pangilinan J."/>
            <person name="Park H.-J."/>
            <person name="Ramirez L."/>
            <person name="Alfaro M."/>
            <person name="Sun H."/>
            <person name="Tritt A."/>
            <person name="Yoshinaga Y."/>
            <person name="Zwiers L.-H."/>
            <person name="Turgeon B."/>
            <person name="Goodwin S."/>
            <person name="Spatafora J."/>
            <person name="Crous P."/>
            <person name="Grigoriev I."/>
        </authorList>
    </citation>
    <scope>NUCLEOTIDE SEQUENCE</scope>
    <source>
        <strain evidence="7">CBS 116435</strain>
    </source>
</reference>
<dbReference type="GO" id="GO:0000981">
    <property type="term" value="F:DNA-binding transcription factor activity, RNA polymerase II-specific"/>
    <property type="evidence" value="ECO:0007669"/>
    <property type="project" value="InterPro"/>
</dbReference>
<dbReference type="GO" id="GO:0000976">
    <property type="term" value="F:transcription cis-regulatory region binding"/>
    <property type="evidence" value="ECO:0007669"/>
    <property type="project" value="TreeGrafter"/>
</dbReference>
<dbReference type="Proteomes" id="UP000799441">
    <property type="component" value="Unassembled WGS sequence"/>
</dbReference>
<dbReference type="EMBL" id="MU003800">
    <property type="protein sequence ID" value="KAF2720383.1"/>
    <property type="molecule type" value="Genomic_DNA"/>
</dbReference>
<dbReference type="InterPro" id="IPR051089">
    <property type="entry name" value="prtT"/>
</dbReference>
<name>A0A9P4Q6V6_9PEZI</name>
<sequence length="661" mass="72961">VPSKRSRGTYARLICLRCRSRKIKCVLQDDDRLLQPSPNPLPHDKACQRCQQNGYECILDYTTLGRPAQKRTKTATAAGGGDDISSLTRDAQTASHVGDLTEIALVDTQSPSAEAFLLSHPIQEGDRSKSQVKDQVQLQPSNEELLEALMGPSRLLASLLAQDGSFGHSLPLPGPCPRGVDLLALVKHDLAVLLEKHLIWHRFYFPYFPSIVELRRQIAYSRPVALQLPATKLLFAALCSTALDVPSDQLDRFRHIQNDLLRVLFELGQEVLFTLPCHQHTVLALSCIAAYQPQSVIATRRAGSGAVIGKIYITPAKRIAKQLGLDEAYNDVYTSIASGETDSTKLQNAANACLEWARLCVIDADIYGGAKQPRRSFREVEPSASDSLDAVRFAIDTQPMSAEIVYAYVRLQAQVNEWESCNAVAANWRRLDALADVIADHGMTCELLLEACKAWSADIRSRGLPEHAYALLQLTEMQLFSCQKDVTGLSMFYAIMSSAHPPGEKEEIGPDDAVRISEHIIDRLKSHDSADPNRPPLRVFLEQFGDTRTEVLQRVITSFITACDFKIDGISHCLPPRVAASEMLFICKEVVEGNAARYKGWGGLDENTDMLLILFHSCARKLEESSAHAVGDSKKAIAEGNILAASAKLIRSLHQIMSGWK</sequence>
<dbReference type="InterPro" id="IPR036864">
    <property type="entry name" value="Zn2-C6_fun-type_DNA-bd_sf"/>
</dbReference>
<dbReference type="SUPFAM" id="SSF57701">
    <property type="entry name" value="Zn2/Cys6 DNA-binding domain"/>
    <property type="match status" value="1"/>
</dbReference>
<comment type="caution">
    <text evidence="7">The sequence shown here is derived from an EMBL/GenBank/DDBJ whole genome shotgun (WGS) entry which is preliminary data.</text>
</comment>
<dbReference type="GO" id="GO:0008270">
    <property type="term" value="F:zinc ion binding"/>
    <property type="evidence" value="ECO:0007669"/>
    <property type="project" value="InterPro"/>
</dbReference>
<keyword evidence="3" id="KW-0238">DNA-binding</keyword>
<dbReference type="InterPro" id="IPR001138">
    <property type="entry name" value="Zn2Cys6_DnaBD"/>
</dbReference>
<feature type="non-terminal residue" evidence="7">
    <location>
        <position position="661"/>
    </location>
</feature>
<evidence type="ECO:0000256" key="5">
    <source>
        <dbReference type="ARBA" id="ARBA00023242"/>
    </source>
</evidence>
<feature type="domain" description="Zn(2)-C6 fungal-type" evidence="6">
    <location>
        <begin position="14"/>
        <end position="59"/>
    </location>
</feature>
<protein>
    <recommendedName>
        <fullName evidence="6">Zn(2)-C6 fungal-type domain-containing protein</fullName>
    </recommendedName>
</protein>
<keyword evidence="2" id="KW-0805">Transcription regulation</keyword>
<dbReference type="CDD" id="cd00067">
    <property type="entry name" value="GAL4"/>
    <property type="match status" value="1"/>
</dbReference>
<dbReference type="AlphaFoldDB" id="A0A9P4Q6V6"/>
<keyword evidence="5" id="KW-0539">Nucleus</keyword>
<dbReference type="Gene3D" id="4.10.240.10">
    <property type="entry name" value="Zn(2)-C6 fungal-type DNA-binding domain"/>
    <property type="match status" value="1"/>
</dbReference>
<dbReference type="PANTHER" id="PTHR31845">
    <property type="entry name" value="FINGER DOMAIN PROTEIN, PUTATIVE-RELATED"/>
    <property type="match status" value="1"/>
</dbReference>
<proteinExistence type="predicted"/>
<dbReference type="GO" id="GO:0005634">
    <property type="term" value="C:nucleus"/>
    <property type="evidence" value="ECO:0007669"/>
    <property type="project" value="UniProtKB-SubCell"/>
</dbReference>
<accession>A0A9P4Q6V6</accession>
<organism evidence="7 8">
    <name type="scientific">Polychaeton citri CBS 116435</name>
    <dbReference type="NCBI Taxonomy" id="1314669"/>
    <lineage>
        <taxon>Eukaryota</taxon>
        <taxon>Fungi</taxon>
        <taxon>Dikarya</taxon>
        <taxon>Ascomycota</taxon>
        <taxon>Pezizomycotina</taxon>
        <taxon>Dothideomycetes</taxon>
        <taxon>Dothideomycetidae</taxon>
        <taxon>Capnodiales</taxon>
        <taxon>Capnodiaceae</taxon>
        <taxon>Polychaeton</taxon>
    </lineage>
</organism>
<keyword evidence="4" id="KW-0804">Transcription</keyword>
<evidence type="ECO:0000256" key="1">
    <source>
        <dbReference type="ARBA" id="ARBA00004123"/>
    </source>
</evidence>
<dbReference type="OrthoDB" id="2129491at2759"/>
<comment type="subcellular location">
    <subcellularLocation>
        <location evidence="1">Nucleus</location>
    </subcellularLocation>
</comment>
<feature type="non-terminal residue" evidence="7">
    <location>
        <position position="1"/>
    </location>
</feature>
<evidence type="ECO:0000259" key="6">
    <source>
        <dbReference type="PROSITE" id="PS50048"/>
    </source>
</evidence>
<evidence type="ECO:0000313" key="8">
    <source>
        <dbReference type="Proteomes" id="UP000799441"/>
    </source>
</evidence>